<dbReference type="Proteomes" id="UP001597297">
    <property type="component" value="Unassembled WGS sequence"/>
</dbReference>
<name>A0ABW5DYY1_9BACT</name>
<dbReference type="RefSeq" id="WP_377092771.1">
    <property type="nucleotide sequence ID" value="NZ_JBHSJM010000001.1"/>
</dbReference>
<gene>
    <name evidence="1" type="ORF">ACFSQZ_03575</name>
</gene>
<sequence>MQLFYREVILTLSLGLHAIGAPDDEVRSFTRSSDNKSIEAHVVSYDGKQVVLAVQGKKNYTFDSAIFTEDDQQYFQKWVYTSKGMPAPNELDPRIKPSATFRVEMPNLAQTYTNKPAGFTISLPPNYSYPEATPLLVFLNGGTGSESLKQAKTIAGSMGYILVSLPYTSEIDKDGPLGNSEKNMELIEAYHSVMLERLRKLVPNLSQTHRVIVGSSNGAHIIGSAIAMDWDCYLDYFNAFALWEGGGSISRNFKAARGKEYQVWVGWGEKSEFKDFTIGVAEAMDESRVNVTQQAVKTAGHGLNKEATLLIKEWLKKIAEPHMQGIGS</sequence>
<evidence type="ECO:0000313" key="1">
    <source>
        <dbReference type="EMBL" id="MFD2275541.1"/>
    </source>
</evidence>
<accession>A0ABW5DYY1</accession>
<dbReference type="InterPro" id="IPR029058">
    <property type="entry name" value="AB_hydrolase_fold"/>
</dbReference>
<reference evidence="2" key="1">
    <citation type="journal article" date="2019" name="Int. J. Syst. Evol. Microbiol.">
        <title>The Global Catalogue of Microorganisms (GCM) 10K type strain sequencing project: providing services to taxonomists for standard genome sequencing and annotation.</title>
        <authorList>
            <consortium name="The Broad Institute Genomics Platform"/>
            <consortium name="The Broad Institute Genome Sequencing Center for Infectious Disease"/>
            <person name="Wu L."/>
            <person name="Ma J."/>
        </authorList>
    </citation>
    <scope>NUCLEOTIDE SEQUENCE [LARGE SCALE GENOMIC DNA]</scope>
    <source>
        <strain evidence="2">JCM 16545</strain>
    </source>
</reference>
<dbReference type="Gene3D" id="3.40.50.1820">
    <property type="entry name" value="alpha/beta hydrolase"/>
    <property type="match status" value="1"/>
</dbReference>
<proteinExistence type="predicted"/>
<dbReference type="SUPFAM" id="SSF53474">
    <property type="entry name" value="alpha/beta-Hydrolases"/>
    <property type="match status" value="1"/>
</dbReference>
<evidence type="ECO:0008006" key="3">
    <source>
        <dbReference type="Google" id="ProtNLM"/>
    </source>
</evidence>
<keyword evidence="2" id="KW-1185">Reference proteome</keyword>
<evidence type="ECO:0000313" key="2">
    <source>
        <dbReference type="Proteomes" id="UP001597297"/>
    </source>
</evidence>
<protein>
    <recommendedName>
        <fullName evidence="3">Esterase</fullName>
    </recommendedName>
</protein>
<comment type="caution">
    <text evidence="1">The sequence shown here is derived from an EMBL/GenBank/DDBJ whole genome shotgun (WGS) entry which is preliminary data.</text>
</comment>
<dbReference type="EMBL" id="JBHUJC010000010">
    <property type="protein sequence ID" value="MFD2275541.1"/>
    <property type="molecule type" value="Genomic_DNA"/>
</dbReference>
<organism evidence="1 2">
    <name type="scientific">Rubritalea spongiae</name>
    <dbReference type="NCBI Taxonomy" id="430797"/>
    <lineage>
        <taxon>Bacteria</taxon>
        <taxon>Pseudomonadati</taxon>
        <taxon>Verrucomicrobiota</taxon>
        <taxon>Verrucomicrobiia</taxon>
        <taxon>Verrucomicrobiales</taxon>
        <taxon>Rubritaleaceae</taxon>
        <taxon>Rubritalea</taxon>
    </lineage>
</organism>